<organism evidence="8 9">
    <name type="scientific">Streptomyces daliensis</name>
    <dbReference type="NCBI Taxonomy" id="299421"/>
    <lineage>
        <taxon>Bacteria</taxon>
        <taxon>Bacillati</taxon>
        <taxon>Actinomycetota</taxon>
        <taxon>Actinomycetes</taxon>
        <taxon>Kitasatosporales</taxon>
        <taxon>Streptomycetaceae</taxon>
        <taxon>Streptomyces</taxon>
    </lineage>
</organism>
<evidence type="ECO:0000256" key="1">
    <source>
        <dbReference type="ARBA" id="ARBA00010617"/>
    </source>
</evidence>
<gene>
    <name evidence="8" type="ORF">KDA82_37710</name>
</gene>
<dbReference type="SUPFAM" id="SSF48264">
    <property type="entry name" value="Cytochrome P450"/>
    <property type="match status" value="1"/>
</dbReference>
<dbReference type="AlphaFoldDB" id="A0A8T4J5T5"/>
<dbReference type="PRINTS" id="PR00465">
    <property type="entry name" value="EP450IV"/>
</dbReference>
<dbReference type="InterPro" id="IPR036396">
    <property type="entry name" value="Cyt_P450_sf"/>
</dbReference>
<dbReference type="InterPro" id="IPR001128">
    <property type="entry name" value="Cyt_P450"/>
</dbReference>
<evidence type="ECO:0000256" key="4">
    <source>
        <dbReference type="ARBA" id="ARBA00023002"/>
    </source>
</evidence>
<evidence type="ECO:0000256" key="6">
    <source>
        <dbReference type="ARBA" id="ARBA00023033"/>
    </source>
</evidence>
<evidence type="ECO:0000256" key="3">
    <source>
        <dbReference type="ARBA" id="ARBA00022723"/>
    </source>
</evidence>
<keyword evidence="6" id="KW-0503">Monooxygenase</keyword>
<dbReference type="GO" id="GO:0005506">
    <property type="term" value="F:iron ion binding"/>
    <property type="evidence" value="ECO:0007669"/>
    <property type="project" value="InterPro"/>
</dbReference>
<dbReference type="GO" id="GO:0016705">
    <property type="term" value="F:oxidoreductase activity, acting on paired donors, with incorporation or reduction of molecular oxygen"/>
    <property type="evidence" value="ECO:0007669"/>
    <property type="project" value="InterPro"/>
</dbReference>
<evidence type="ECO:0000256" key="7">
    <source>
        <dbReference type="PIRSR" id="PIRSR602403-1"/>
    </source>
</evidence>
<evidence type="ECO:0000313" key="8">
    <source>
        <dbReference type="EMBL" id="MBR7678602.1"/>
    </source>
</evidence>
<feature type="binding site" description="axial binding residue" evidence="7">
    <location>
        <position position="46"/>
    </location>
    <ligand>
        <name>heme</name>
        <dbReference type="ChEBI" id="CHEBI:30413"/>
    </ligand>
    <ligandPart>
        <name>Fe</name>
        <dbReference type="ChEBI" id="CHEBI:18248"/>
    </ligandPart>
</feature>
<protein>
    <submittedName>
        <fullName evidence="8">Cytochrome P450</fullName>
    </submittedName>
</protein>
<dbReference type="GO" id="GO:0020037">
    <property type="term" value="F:heme binding"/>
    <property type="evidence" value="ECO:0007669"/>
    <property type="project" value="InterPro"/>
</dbReference>
<dbReference type="Proteomes" id="UP000675554">
    <property type="component" value="Unassembled WGS sequence"/>
</dbReference>
<reference evidence="8" key="1">
    <citation type="submission" date="2021-04" db="EMBL/GenBank/DDBJ databases">
        <title>Sequencing of actinobacteria type strains.</title>
        <authorList>
            <person name="Nguyen G.-S."/>
            <person name="Wentzel A."/>
        </authorList>
    </citation>
    <scope>NUCLEOTIDE SEQUENCE</scope>
    <source>
        <strain evidence="8">DSM 42095</strain>
    </source>
</reference>
<dbReference type="PANTHER" id="PTHR24291:SF50">
    <property type="entry name" value="BIFUNCTIONAL ALBAFLAVENONE MONOOXYGENASE_TERPENE SYNTHASE"/>
    <property type="match status" value="1"/>
</dbReference>
<dbReference type="InterPro" id="IPR002403">
    <property type="entry name" value="Cyt_P450_E_grp-IV"/>
</dbReference>
<proteinExistence type="inferred from homology"/>
<accession>A0A8T4J5T5</accession>
<dbReference type="EMBL" id="JAGSMN010001620">
    <property type="protein sequence ID" value="MBR7678602.1"/>
    <property type="molecule type" value="Genomic_DNA"/>
</dbReference>
<keyword evidence="2 7" id="KW-0349">Heme</keyword>
<evidence type="ECO:0000313" key="9">
    <source>
        <dbReference type="Proteomes" id="UP000675554"/>
    </source>
</evidence>
<evidence type="ECO:0000256" key="5">
    <source>
        <dbReference type="ARBA" id="ARBA00023004"/>
    </source>
</evidence>
<dbReference type="Gene3D" id="1.10.630.10">
    <property type="entry name" value="Cytochrome P450"/>
    <property type="match status" value="1"/>
</dbReference>
<evidence type="ECO:0000256" key="2">
    <source>
        <dbReference type="ARBA" id="ARBA00022617"/>
    </source>
</evidence>
<comment type="cofactor">
    <cofactor evidence="7">
        <name>heme</name>
        <dbReference type="ChEBI" id="CHEBI:30413"/>
    </cofactor>
</comment>
<keyword evidence="4" id="KW-0560">Oxidoreductase</keyword>
<feature type="non-terminal residue" evidence="8">
    <location>
        <position position="97"/>
    </location>
</feature>
<name>A0A8T4J5T5_9ACTN</name>
<keyword evidence="5 7" id="KW-0408">Iron</keyword>
<comment type="similarity">
    <text evidence="1">Belongs to the cytochrome P450 family.</text>
</comment>
<feature type="non-terminal residue" evidence="8">
    <location>
        <position position="1"/>
    </location>
</feature>
<keyword evidence="9" id="KW-1185">Reference proteome</keyword>
<dbReference type="InterPro" id="IPR050196">
    <property type="entry name" value="Cytochrome_P450_Monoox"/>
</dbReference>
<comment type="caution">
    <text evidence="8">The sequence shown here is derived from an EMBL/GenBank/DDBJ whole genome shotgun (WGS) entry which is preliminary data.</text>
</comment>
<dbReference type="GO" id="GO:0004497">
    <property type="term" value="F:monooxygenase activity"/>
    <property type="evidence" value="ECO:0007669"/>
    <property type="project" value="UniProtKB-KW"/>
</dbReference>
<sequence length="97" mass="11155">SPYLLHHDPRWFHDPLRFDPDRWLPENAARIPRGAFIPFAAGAYQCVGKLFATTELTMIAAVLCARWRMRPVPGVPVREIATALVRPDRLPMTVHRR</sequence>
<dbReference type="PANTHER" id="PTHR24291">
    <property type="entry name" value="CYTOCHROME P450 FAMILY 4"/>
    <property type="match status" value="1"/>
</dbReference>
<keyword evidence="3 7" id="KW-0479">Metal-binding</keyword>
<dbReference type="Pfam" id="PF00067">
    <property type="entry name" value="p450"/>
    <property type="match status" value="1"/>
</dbReference>